<dbReference type="EMBL" id="JAKZEL010000021">
    <property type="protein sequence ID" value="KAI4532633.1"/>
    <property type="molecule type" value="Genomic_DNA"/>
</dbReference>
<protein>
    <submittedName>
        <fullName evidence="1">Uncharacterized protein</fullName>
    </submittedName>
</protein>
<organism evidence="1 2">
    <name type="scientific">Ovis ammon polii</name>
    <dbReference type="NCBI Taxonomy" id="230172"/>
    <lineage>
        <taxon>Eukaryota</taxon>
        <taxon>Metazoa</taxon>
        <taxon>Chordata</taxon>
        <taxon>Craniata</taxon>
        <taxon>Vertebrata</taxon>
        <taxon>Euteleostomi</taxon>
        <taxon>Mammalia</taxon>
        <taxon>Eutheria</taxon>
        <taxon>Laurasiatheria</taxon>
        <taxon>Artiodactyla</taxon>
        <taxon>Ruminantia</taxon>
        <taxon>Pecora</taxon>
        <taxon>Bovidae</taxon>
        <taxon>Caprinae</taxon>
        <taxon>Ovis</taxon>
    </lineage>
</organism>
<accession>A0AAD4Y2W9</accession>
<dbReference type="AlphaFoldDB" id="A0AAD4Y2W9"/>
<comment type="caution">
    <text evidence="1">The sequence shown here is derived from an EMBL/GenBank/DDBJ whole genome shotgun (WGS) entry which is preliminary data.</text>
</comment>
<evidence type="ECO:0000313" key="2">
    <source>
        <dbReference type="Proteomes" id="UP001214576"/>
    </source>
</evidence>
<proteinExistence type="predicted"/>
<keyword evidence="2" id="KW-1185">Reference proteome</keyword>
<name>A0AAD4Y2W9_OVIAM</name>
<gene>
    <name evidence="1" type="ORF">MG293_017041</name>
</gene>
<reference evidence="1" key="1">
    <citation type="submission" date="2022-03" db="EMBL/GenBank/DDBJ databases">
        <title>Genomic analyses of argali, domestic sheep and their hybrids provide insights into chromosomal evolution, heterosis and genetic basis of agronomic traits.</title>
        <authorList>
            <person name="Li M."/>
        </authorList>
    </citation>
    <scope>NUCLEOTIDE SEQUENCE</scope>
    <source>
        <strain evidence="1">CAU-MHL-2022a</strain>
        <tissue evidence="1">Skin</tissue>
    </source>
</reference>
<evidence type="ECO:0000313" key="1">
    <source>
        <dbReference type="EMBL" id="KAI4532633.1"/>
    </source>
</evidence>
<sequence length="152" mass="16862">MLLDPKELPAQQGGAEPMQGLHGRLQLLFWDQSQRRPWPFVPSLHSQESSSTPRLWDAVKMAKVLDRPWRCQPDRSLQGEPRSGCGVQRAFPVKSGCGSQISSCFFTESSRGHSLYCAIIFGCDLLLLLQTDNCLHDAEMGPAPEQSPLLGN</sequence>
<dbReference type="Proteomes" id="UP001214576">
    <property type="component" value="Unassembled WGS sequence"/>
</dbReference>